<evidence type="ECO:0000313" key="2">
    <source>
        <dbReference type="EMBL" id="TLQ05840.1"/>
    </source>
</evidence>
<name>A0A5R9BZN6_9LACT</name>
<evidence type="ECO:0000313" key="3">
    <source>
        <dbReference type="Proteomes" id="UP000307201"/>
    </source>
</evidence>
<feature type="compositionally biased region" description="Basic and acidic residues" evidence="1">
    <location>
        <begin position="64"/>
        <end position="76"/>
    </location>
</feature>
<organism evidence="2 3">
    <name type="scientific">Marinilactibacillus psychrotolerans</name>
    <dbReference type="NCBI Taxonomy" id="191770"/>
    <lineage>
        <taxon>Bacteria</taxon>
        <taxon>Bacillati</taxon>
        <taxon>Bacillota</taxon>
        <taxon>Bacilli</taxon>
        <taxon>Lactobacillales</taxon>
        <taxon>Carnobacteriaceae</taxon>
        <taxon>Marinilactibacillus</taxon>
    </lineage>
</organism>
<dbReference type="EMBL" id="VBTE01000048">
    <property type="protein sequence ID" value="TLQ05840.1"/>
    <property type="molecule type" value="Genomic_DNA"/>
</dbReference>
<reference evidence="2 3" key="1">
    <citation type="submission" date="2019-05" db="EMBL/GenBank/DDBJ databases">
        <title>The metagenome of a microbial culture collection derived from dairy environment covers the genomic content of the human microbiome.</title>
        <authorList>
            <person name="Roder T."/>
            <person name="Wuthrich D."/>
            <person name="Sattari Z."/>
            <person name="Von Ah U."/>
            <person name="Bar C."/>
            <person name="Ronchi F."/>
            <person name="Macpherson A.J."/>
            <person name="Ganal-Vonarburg S.C."/>
            <person name="Bruggmann R."/>
            <person name="Vergeres G."/>
        </authorList>
    </citation>
    <scope>NUCLEOTIDE SEQUENCE [LARGE SCALE GENOMIC DNA]</scope>
    <source>
        <strain evidence="2 3">FAM 24235</strain>
    </source>
</reference>
<gene>
    <name evidence="2" type="ORF">FEZ48_11950</name>
</gene>
<protein>
    <submittedName>
        <fullName evidence="2">Uncharacterized protein</fullName>
    </submittedName>
</protein>
<dbReference type="Proteomes" id="UP000307201">
    <property type="component" value="Unassembled WGS sequence"/>
</dbReference>
<sequence>MAQFKSPLKFKGIKEGKVFAANQPFEMSIKRAEEIQKNVKENYDIDLNFERLDAPENNDNETENTPKENDKKEDKK</sequence>
<comment type="caution">
    <text evidence="2">The sequence shown here is derived from an EMBL/GenBank/DDBJ whole genome shotgun (WGS) entry which is preliminary data.</text>
</comment>
<dbReference type="OrthoDB" id="9952881at2"/>
<dbReference type="AlphaFoldDB" id="A0A5R9BZN6"/>
<feature type="region of interest" description="Disordered" evidence="1">
    <location>
        <begin position="48"/>
        <end position="76"/>
    </location>
</feature>
<proteinExistence type="predicted"/>
<evidence type="ECO:0000256" key="1">
    <source>
        <dbReference type="SAM" id="MobiDB-lite"/>
    </source>
</evidence>
<dbReference type="RefSeq" id="WP_138472926.1">
    <property type="nucleotide sequence ID" value="NZ_JBGQQG010000017.1"/>
</dbReference>
<dbReference type="STRING" id="191770.SAMN04488013_10764"/>
<accession>A0A5R9BZN6</accession>